<dbReference type="InterPro" id="IPR013740">
    <property type="entry name" value="Redoxin"/>
</dbReference>
<dbReference type="InterPro" id="IPR050553">
    <property type="entry name" value="Thioredoxin_ResA/DsbE_sf"/>
</dbReference>
<dbReference type="SUPFAM" id="SSF52833">
    <property type="entry name" value="Thioredoxin-like"/>
    <property type="match status" value="1"/>
</dbReference>
<dbReference type="RefSeq" id="WP_281736855.1">
    <property type="nucleotide sequence ID" value="NZ_JAKETQ010000003.1"/>
</dbReference>
<dbReference type="Pfam" id="PF08534">
    <property type="entry name" value="Redoxin"/>
    <property type="match status" value="1"/>
</dbReference>
<keyword evidence="3" id="KW-1015">Disulfide bond</keyword>
<evidence type="ECO:0000256" key="3">
    <source>
        <dbReference type="ARBA" id="ARBA00023157"/>
    </source>
</evidence>
<evidence type="ECO:0000259" key="5">
    <source>
        <dbReference type="PROSITE" id="PS51352"/>
    </source>
</evidence>
<keyword evidence="7" id="KW-1185">Reference proteome</keyword>
<evidence type="ECO:0000256" key="1">
    <source>
        <dbReference type="ARBA" id="ARBA00004196"/>
    </source>
</evidence>
<comment type="subcellular location">
    <subcellularLocation>
        <location evidence="1">Cell envelope</location>
    </subcellularLocation>
</comment>
<name>A0AA41QQ69_9HYPH</name>
<dbReference type="PANTHER" id="PTHR42852">
    <property type="entry name" value="THIOL:DISULFIDE INTERCHANGE PROTEIN DSBE"/>
    <property type="match status" value="1"/>
</dbReference>
<protein>
    <submittedName>
        <fullName evidence="6">Redoxin family protein</fullName>
    </submittedName>
</protein>
<dbReference type="AlphaFoldDB" id="A0AA41QQ69"/>
<proteinExistence type="predicted"/>
<evidence type="ECO:0000256" key="2">
    <source>
        <dbReference type="ARBA" id="ARBA00022748"/>
    </source>
</evidence>
<organism evidence="6 7">
    <name type="scientific">Paradevosia shaoguanensis</name>
    <dbReference type="NCBI Taxonomy" id="1335043"/>
    <lineage>
        <taxon>Bacteria</taxon>
        <taxon>Pseudomonadati</taxon>
        <taxon>Pseudomonadota</taxon>
        <taxon>Alphaproteobacteria</taxon>
        <taxon>Hyphomicrobiales</taxon>
        <taxon>Devosiaceae</taxon>
        <taxon>Paradevosia</taxon>
    </lineage>
</organism>
<dbReference type="PROSITE" id="PS51352">
    <property type="entry name" value="THIOREDOXIN_2"/>
    <property type="match status" value="1"/>
</dbReference>
<gene>
    <name evidence="6" type="ORF">ML536_18250</name>
</gene>
<dbReference type="InterPro" id="IPR013766">
    <property type="entry name" value="Thioredoxin_domain"/>
</dbReference>
<evidence type="ECO:0000313" key="7">
    <source>
        <dbReference type="Proteomes" id="UP001156140"/>
    </source>
</evidence>
<dbReference type="GO" id="GO:0030313">
    <property type="term" value="C:cell envelope"/>
    <property type="evidence" value="ECO:0007669"/>
    <property type="project" value="UniProtKB-SubCell"/>
</dbReference>
<keyword evidence="2" id="KW-0201">Cytochrome c-type biogenesis</keyword>
<dbReference type="PANTHER" id="PTHR42852:SF6">
    <property type="entry name" value="THIOL:DISULFIDE INTERCHANGE PROTEIN DSBE"/>
    <property type="match status" value="1"/>
</dbReference>
<dbReference type="Gene3D" id="3.40.30.10">
    <property type="entry name" value="Glutaredoxin"/>
    <property type="match status" value="1"/>
</dbReference>
<sequence length="176" mass="18724">MAPIKTIAAALAVAAAVFGLWWFTSMGSRQVMAIDAPLPGFALEAIEGVEGSGFDQSVLKGRVTLLNAFASWCIPCRAEHPLLVEIAGRGDVTVLGMNVADLPESAVAFLDELGNPYLRVGADPNKTVANRLGLVGLPHTFIVDPKGHLLMSRPGPIDRKFLEVDLPRILAGTARR</sequence>
<accession>A0AA41QQ69</accession>
<dbReference type="GO" id="GO:0017004">
    <property type="term" value="P:cytochrome complex assembly"/>
    <property type="evidence" value="ECO:0007669"/>
    <property type="project" value="UniProtKB-KW"/>
</dbReference>
<keyword evidence="4" id="KW-0676">Redox-active center</keyword>
<feature type="domain" description="Thioredoxin" evidence="5">
    <location>
        <begin position="32"/>
        <end position="171"/>
    </location>
</feature>
<dbReference type="GO" id="GO:0016491">
    <property type="term" value="F:oxidoreductase activity"/>
    <property type="evidence" value="ECO:0007669"/>
    <property type="project" value="InterPro"/>
</dbReference>
<dbReference type="Proteomes" id="UP001156140">
    <property type="component" value="Unassembled WGS sequence"/>
</dbReference>
<dbReference type="InterPro" id="IPR036249">
    <property type="entry name" value="Thioredoxin-like_sf"/>
</dbReference>
<comment type="caution">
    <text evidence="6">The sequence shown here is derived from an EMBL/GenBank/DDBJ whole genome shotgun (WGS) entry which is preliminary data.</text>
</comment>
<reference evidence="6" key="1">
    <citation type="submission" date="2022-03" db="EMBL/GenBank/DDBJ databases">
        <title>The complete genome sequence of a Methyloterrigena soli.</title>
        <authorList>
            <person name="Zi Z."/>
        </authorList>
    </citation>
    <scope>NUCLEOTIDE SEQUENCE</scope>
    <source>
        <strain evidence="6">M48</strain>
    </source>
</reference>
<dbReference type="EMBL" id="JALAZD010000003">
    <property type="protein sequence ID" value="MCI0128779.1"/>
    <property type="molecule type" value="Genomic_DNA"/>
</dbReference>
<evidence type="ECO:0000313" key="6">
    <source>
        <dbReference type="EMBL" id="MCI0128779.1"/>
    </source>
</evidence>
<evidence type="ECO:0000256" key="4">
    <source>
        <dbReference type="ARBA" id="ARBA00023284"/>
    </source>
</evidence>